<evidence type="ECO:0000313" key="3">
    <source>
        <dbReference type="Proteomes" id="UP000799777"/>
    </source>
</evidence>
<keyword evidence="1" id="KW-1133">Transmembrane helix</keyword>
<keyword evidence="1" id="KW-0812">Transmembrane</keyword>
<protein>
    <submittedName>
        <fullName evidence="2">Uncharacterized protein</fullName>
    </submittedName>
</protein>
<comment type="caution">
    <text evidence="2">The sequence shown here is derived from an EMBL/GenBank/DDBJ whole genome shotgun (WGS) entry which is preliminary data.</text>
</comment>
<feature type="transmembrane region" description="Helical" evidence="1">
    <location>
        <begin position="315"/>
        <end position="336"/>
    </location>
</feature>
<feature type="transmembrane region" description="Helical" evidence="1">
    <location>
        <begin position="103"/>
        <end position="128"/>
    </location>
</feature>
<proteinExistence type="predicted"/>
<keyword evidence="3" id="KW-1185">Reference proteome</keyword>
<name>A0A9P4H214_9PLEO</name>
<feature type="transmembrane region" description="Helical" evidence="1">
    <location>
        <begin position="242"/>
        <end position="265"/>
    </location>
</feature>
<feature type="transmembrane region" description="Helical" evidence="1">
    <location>
        <begin position="135"/>
        <end position="154"/>
    </location>
</feature>
<gene>
    <name evidence="2" type="ORF">EK21DRAFT_92864</name>
</gene>
<keyword evidence="1" id="KW-0472">Membrane</keyword>
<organism evidence="2 3">
    <name type="scientific">Setomelanomma holmii</name>
    <dbReference type="NCBI Taxonomy" id="210430"/>
    <lineage>
        <taxon>Eukaryota</taxon>
        <taxon>Fungi</taxon>
        <taxon>Dikarya</taxon>
        <taxon>Ascomycota</taxon>
        <taxon>Pezizomycotina</taxon>
        <taxon>Dothideomycetes</taxon>
        <taxon>Pleosporomycetidae</taxon>
        <taxon>Pleosporales</taxon>
        <taxon>Pleosporineae</taxon>
        <taxon>Phaeosphaeriaceae</taxon>
        <taxon>Setomelanomma</taxon>
    </lineage>
</organism>
<dbReference type="EMBL" id="ML978254">
    <property type="protein sequence ID" value="KAF2025909.1"/>
    <property type="molecule type" value="Genomic_DNA"/>
</dbReference>
<evidence type="ECO:0000313" key="2">
    <source>
        <dbReference type="EMBL" id="KAF2025909.1"/>
    </source>
</evidence>
<accession>A0A9P4H214</accession>
<feature type="transmembrane region" description="Helical" evidence="1">
    <location>
        <begin position="271"/>
        <end position="295"/>
    </location>
</feature>
<dbReference type="OrthoDB" id="5427664at2759"/>
<dbReference type="Proteomes" id="UP000799777">
    <property type="component" value="Unassembled WGS sequence"/>
</dbReference>
<reference evidence="2" key="1">
    <citation type="journal article" date="2020" name="Stud. Mycol.">
        <title>101 Dothideomycetes genomes: a test case for predicting lifestyles and emergence of pathogens.</title>
        <authorList>
            <person name="Haridas S."/>
            <person name="Albert R."/>
            <person name="Binder M."/>
            <person name="Bloem J."/>
            <person name="Labutti K."/>
            <person name="Salamov A."/>
            <person name="Andreopoulos B."/>
            <person name="Baker S."/>
            <person name="Barry K."/>
            <person name="Bills G."/>
            <person name="Bluhm B."/>
            <person name="Cannon C."/>
            <person name="Castanera R."/>
            <person name="Culley D."/>
            <person name="Daum C."/>
            <person name="Ezra D."/>
            <person name="Gonzalez J."/>
            <person name="Henrissat B."/>
            <person name="Kuo A."/>
            <person name="Liang C."/>
            <person name="Lipzen A."/>
            <person name="Lutzoni F."/>
            <person name="Magnuson J."/>
            <person name="Mondo S."/>
            <person name="Nolan M."/>
            <person name="Ohm R."/>
            <person name="Pangilinan J."/>
            <person name="Park H.-J."/>
            <person name="Ramirez L."/>
            <person name="Alfaro M."/>
            <person name="Sun H."/>
            <person name="Tritt A."/>
            <person name="Yoshinaga Y."/>
            <person name="Zwiers L.-H."/>
            <person name="Turgeon B."/>
            <person name="Goodwin S."/>
            <person name="Spatafora J."/>
            <person name="Crous P."/>
            <person name="Grigoriev I."/>
        </authorList>
    </citation>
    <scope>NUCLEOTIDE SEQUENCE</scope>
    <source>
        <strain evidence="2">CBS 110217</strain>
    </source>
</reference>
<feature type="transmembrane region" description="Helical" evidence="1">
    <location>
        <begin position="166"/>
        <end position="185"/>
    </location>
</feature>
<dbReference type="AlphaFoldDB" id="A0A9P4H214"/>
<evidence type="ECO:0000256" key="1">
    <source>
        <dbReference type="SAM" id="Phobius"/>
    </source>
</evidence>
<sequence length="356" mass="39477">MLIAALVTTLRYDFSDSWTGGLVKPWNQAICYLQPPTITDGIGKLYSYQRTLVSIVLLAAGMINRVARLYVASYHFIVRLRSKCSSKVRSFLDICYGGGSSKAFIACTASVVVYRPLLAFFLTVRLFLDILTSKAFEVWWLMLAFLLGTLKLWMPANRLDEPGSQQWSFGQVLAVVNLVVPVIALSEGWQTSHATASSRSVNPQHIASYHALQQVPFSQVEDVHGSQTARPSPHENFYAERWAFPPLICICCTTIFGFLVLITVLPMTPSSLIMAIANVNSPFFALLDMYLFVLLSVTLPKRRPSSPRKKTALQFLCFCVCGTVVVLTLGSAYGLMYGGVGPWSGAQEYGSWRRGK</sequence>